<keyword evidence="6 16" id="KW-0679">Respiratory chain</keyword>
<comment type="subcellular location">
    <subcellularLocation>
        <location evidence="1 16">Mitochondrion membrane</location>
        <topology evidence="1 16">Multi-pass membrane protein</topology>
    </subcellularLocation>
</comment>
<feature type="transmembrane region" description="Helical" evidence="16">
    <location>
        <begin position="271"/>
        <end position="291"/>
    </location>
</feature>
<evidence type="ECO:0000256" key="8">
    <source>
        <dbReference type="ARBA" id="ARBA00022967"/>
    </source>
</evidence>
<proteinExistence type="inferred from homology"/>
<dbReference type="InterPro" id="IPR003918">
    <property type="entry name" value="NADH_UbQ_OxRdtase"/>
</dbReference>
<keyword evidence="12 16" id="KW-0830">Ubiquinone</keyword>
<organism evidence="18">
    <name type="scientific">Capsaloides cristatus</name>
    <dbReference type="NCBI Taxonomy" id="1101449"/>
    <lineage>
        <taxon>Eukaryota</taxon>
        <taxon>Metazoa</taxon>
        <taxon>Spiralia</taxon>
        <taxon>Lophotrochozoa</taxon>
        <taxon>Platyhelminthes</taxon>
        <taxon>Monogenea</taxon>
        <taxon>Monopisthocotylea</taxon>
        <taxon>Capsalidea</taxon>
        <taxon>Capsalidae</taxon>
        <taxon>Capsaloides</taxon>
    </lineage>
</organism>
<evidence type="ECO:0000256" key="6">
    <source>
        <dbReference type="ARBA" id="ARBA00022660"/>
    </source>
</evidence>
<dbReference type="PANTHER" id="PTHR43507">
    <property type="entry name" value="NADH-UBIQUINONE OXIDOREDUCTASE CHAIN 4"/>
    <property type="match status" value="1"/>
</dbReference>
<dbReference type="GO" id="GO:0031966">
    <property type="term" value="C:mitochondrial membrane"/>
    <property type="evidence" value="ECO:0007669"/>
    <property type="project" value="UniProtKB-SubCell"/>
</dbReference>
<comment type="function">
    <text evidence="16">Core subunit of the mitochondrial membrane respiratory chain NADH dehydrogenase (Complex I) which catalyzes electron transfer from NADH through the respiratory chain, using ubiquinone as an electron acceptor. Essential for the catalytic activity and assembly of complex I.</text>
</comment>
<evidence type="ECO:0000256" key="1">
    <source>
        <dbReference type="ARBA" id="ARBA00004225"/>
    </source>
</evidence>
<evidence type="ECO:0000256" key="15">
    <source>
        <dbReference type="ARBA" id="ARBA00049551"/>
    </source>
</evidence>
<feature type="transmembrane region" description="Helical" evidence="16">
    <location>
        <begin position="351"/>
        <end position="371"/>
    </location>
</feature>
<keyword evidence="8" id="KW-1278">Translocase</keyword>
<dbReference type="PRINTS" id="PR01437">
    <property type="entry name" value="NUOXDRDTASE4"/>
</dbReference>
<dbReference type="GO" id="GO:0003954">
    <property type="term" value="F:NADH dehydrogenase activity"/>
    <property type="evidence" value="ECO:0007669"/>
    <property type="project" value="TreeGrafter"/>
</dbReference>
<feature type="transmembrane region" description="Helical" evidence="16">
    <location>
        <begin position="35"/>
        <end position="60"/>
    </location>
</feature>
<dbReference type="PROSITE" id="PS51257">
    <property type="entry name" value="PROKAR_LIPOPROTEIN"/>
    <property type="match status" value="1"/>
</dbReference>
<keyword evidence="5 16" id="KW-0813">Transport</keyword>
<evidence type="ECO:0000256" key="9">
    <source>
        <dbReference type="ARBA" id="ARBA00022982"/>
    </source>
</evidence>
<feature type="transmembrane region" description="Helical" evidence="16">
    <location>
        <begin position="216"/>
        <end position="236"/>
    </location>
</feature>
<feature type="transmembrane region" description="Helical" evidence="16">
    <location>
        <begin position="152"/>
        <end position="171"/>
    </location>
</feature>
<keyword evidence="13 16" id="KW-0496">Mitochondrion</keyword>
<evidence type="ECO:0000256" key="3">
    <source>
        <dbReference type="ARBA" id="ARBA00012944"/>
    </source>
</evidence>
<dbReference type="EC" id="7.1.1.2" evidence="3 16"/>
<feature type="transmembrane region" description="Helical" evidence="16">
    <location>
        <begin position="383"/>
        <end position="404"/>
    </location>
</feature>
<evidence type="ECO:0000256" key="14">
    <source>
        <dbReference type="ARBA" id="ARBA00023136"/>
    </source>
</evidence>
<dbReference type="AlphaFoldDB" id="A0A6M3R5V5"/>
<evidence type="ECO:0000256" key="16">
    <source>
        <dbReference type="RuleBase" id="RU003297"/>
    </source>
</evidence>
<dbReference type="GO" id="GO:0015990">
    <property type="term" value="P:electron transport coupled proton transport"/>
    <property type="evidence" value="ECO:0007669"/>
    <property type="project" value="TreeGrafter"/>
</dbReference>
<keyword evidence="9 16" id="KW-0249">Electron transport</keyword>
<sequence>MKSNTTQLLVLPASLCWLGLISVYGCVNIDYSDRYLSISSFSLFLSLIPLIFFCFFFNILLQTPVSSSMLYLSMVCSIICFNCNNSVLFWIFYELAIIPLLFLLFTDSPYSERFLAVWYLLGYIMVTSLPMLWVLVYMSYSSGSFTISEWENDFGILSLVLFVLFITKIPLPPFHSWLPVVHAEANSYVSIMLSGYIMKLGLIGAFRFNSHVWEDIFPYVGVSFLFSLIFFFNSFLELDSKRWLAFLSLSHILIAIVSLFCQPWMGVNISSFYCLGHGISAGLLFYLFLCFYNNSGSRNWLILGDINMNSLFIRFLSVTSLITLSSFPPSIQFLSEVGILLNSFVSSVFVLPYSVYLFIGGLVPALLISYFVSRCSNLTNISFYYFSLSVQVIFCFSCFFWGALL</sequence>
<comment type="catalytic activity">
    <reaction evidence="15 16">
        <text>a ubiquinone + NADH + 5 H(+)(in) = a ubiquinol + NAD(+) + 4 H(+)(out)</text>
        <dbReference type="Rhea" id="RHEA:29091"/>
        <dbReference type="Rhea" id="RHEA-COMP:9565"/>
        <dbReference type="Rhea" id="RHEA-COMP:9566"/>
        <dbReference type="ChEBI" id="CHEBI:15378"/>
        <dbReference type="ChEBI" id="CHEBI:16389"/>
        <dbReference type="ChEBI" id="CHEBI:17976"/>
        <dbReference type="ChEBI" id="CHEBI:57540"/>
        <dbReference type="ChEBI" id="CHEBI:57945"/>
        <dbReference type="EC" id="7.1.1.2"/>
    </reaction>
</comment>
<dbReference type="GO" id="GO:0042773">
    <property type="term" value="P:ATP synthesis coupled electron transport"/>
    <property type="evidence" value="ECO:0007669"/>
    <property type="project" value="InterPro"/>
</dbReference>
<evidence type="ECO:0000259" key="17">
    <source>
        <dbReference type="Pfam" id="PF00361"/>
    </source>
</evidence>
<dbReference type="Pfam" id="PF00361">
    <property type="entry name" value="Proton_antipo_M"/>
    <property type="match status" value="1"/>
</dbReference>
<evidence type="ECO:0000256" key="2">
    <source>
        <dbReference type="ARBA" id="ARBA00009025"/>
    </source>
</evidence>
<keyword evidence="14 16" id="KW-0472">Membrane</keyword>
<evidence type="ECO:0000256" key="5">
    <source>
        <dbReference type="ARBA" id="ARBA00022448"/>
    </source>
</evidence>
<protein>
    <recommendedName>
        <fullName evidence="4 16">NADH-ubiquinone oxidoreductase chain 4</fullName>
        <ecNumber evidence="3 16">7.1.1.2</ecNumber>
    </recommendedName>
</protein>
<evidence type="ECO:0000256" key="13">
    <source>
        <dbReference type="ARBA" id="ARBA00023128"/>
    </source>
</evidence>
<gene>
    <name evidence="18" type="primary">nad4</name>
</gene>
<accession>A0A6M3R5V5</accession>
<evidence type="ECO:0000256" key="10">
    <source>
        <dbReference type="ARBA" id="ARBA00022989"/>
    </source>
</evidence>
<dbReference type="PANTHER" id="PTHR43507:SF20">
    <property type="entry name" value="NADH-UBIQUINONE OXIDOREDUCTASE CHAIN 4"/>
    <property type="match status" value="1"/>
</dbReference>
<evidence type="ECO:0000256" key="11">
    <source>
        <dbReference type="ARBA" id="ARBA00023027"/>
    </source>
</evidence>
<keyword evidence="7 16" id="KW-0812">Transmembrane</keyword>
<dbReference type="GO" id="GO:0048039">
    <property type="term" value="F:ubiquinone binding"/>
    <property type="evidence" value="ECO:0007669"/>
    <property type="project" value="TreeGrafter"/>
</dbReference>
<keyword evidence="11 16" id="KW-0520">NAD</keyword>
<evidence type="ECO:0000256" key="4">
    <source>
        <dbReference type="ARBA" id="ARBA00021006"/>
    </source>
</evidence>
<feature type="domain" description="NADH:quinone oxidoreductase/Mrp antiporter transmembrane" evidence="17">
    <location>
        <begin position="84"/>
        <end position="351"/>
    </location>
</feature>
<reference evidence="18" key="1">
    <citation type="submission" date="2019-11" db="EMBL/GenBank/DDBJ databases">
        <authorList>
            <person name="Yang C."/>
        </authorList>
    </citation>
    <scope>NUCLEOTIDE SEQUENCE</scope>
    <source>
        <tissue evidence="18">Muscle</tissue>
    </source>
</reference>
<dbReference type="EMBL" id="MN746369">
    <property type="protein sequence ID" value="QJD07228.1"/>
    <property type="molecule type" value="Genomic_DNA"/>
</dbReference>
<feature type="transmembrane region" description="Helical" evidence="16">
    <location>
        <begin position="72"/>
        <end position="105"/>
    </location>
</feature>
<feature type="transmembrane region" description="Helical" evidence="16">
    <location>
        <begin position="117"/>
        <end position="140"/>
    </location>
</feature>
<evidence type="ECO:0000256" key="7">
    <source>
        <dbReference type="ARBA" id="ARBA00022692"/>
    </source>
</evidence>
<comment type="similarity">
    <text evidence="2 16">Belongs to the complex I subunit 4 family.</text>
</comment>
<keyword evidence="10 16" id="KW-1133">Transmembrane helix</keyword>
<evidence type="ECO:0000313" key="18">
    <source>
        <dbReference type="EMBL" id="QJD07228.1"/>
    </source>
</evidence>
<dbReference type="GO" id="GO:0008137">
    <property type="term" value="F:NADH dehydrogenase (ubiquinone) activity"/>
    <property type="evidence" value="ECO:0007669"/>
    <property type="project" value="UniProtKB-UniRule"/>
</dbReference>
<dbReference type="InterPro" id="IPR001750">
    <property type="entry name" value="ND/Mrp_TM"/>
</dbReference>
<name>A0A6M3R5V5_9PLAT</name>
<feature type="transmembrane region" description="Helical" evidence="16">
    <location>
        <begin position="311"/>
        <end position="331"/>
    </location>
</feature>
<geneLocation type="mitochondrion" evidence="18"/>
<evidence type="ECO:0000256" key="12">
    <source>
        <dbReference type="ARBA" id="ARBA00023075"/>
    </source>
</evidence>
<feature type="transmembrane region" description="Helical" evidence="16">
    <location>
        <begin position="243"/>
        <end position="265"/>
    </location>
</feature>